<protein>
    <submittedName>
        <fullName evidence="5">DNA-binding protein</fullName>
    </submittedName>
</protein>
<dbReference type="PANTHER" id="PTHR34236:SF1">
    <property type="entry name" value="DIMETHYL SULFOXIDE REDUCTASE TRANSCRIPTIONAL ACTIVATOR"/>
    <property type="match status" value="1"/>
</dbReference>
<dbReference type="EMBL" id="LIST01000001">
    <property type="protein sequence ID" value="KOX97648.1"/>
    <property type="molecule type" value="Genomic_DNA"/>
</dbReference>
<evidence type="ECO:0000313" key="6">
    <source>
        <dbReference type="Proteomes" id="UP000037747"/>
    </source>
</evidence>
<keyword evidence="5" id="KW-0238">DNA-binding</keyword>
<keyword evidence="1" id="KW-0805">Transcription regulation</keyword>
<accession>A0A0M9ASY0</accession>
<comment type="caution">
    <text evidence="5">The sequence shown here is derived from an EMBL/GenBank/DDBJ whole genome shotgun (WGS) entry which is preliminary data.</text>
</comment>
<name>A0A0M9ASY0_9EURY</name>
<dbReference type="PANTHER" id="PTHR34236">
    <property type="entry name" value="DIMETHYL SULFOXIDE REDUCTASE TRANSCRIPTIONAL ACTIVATOR"/>
    <property type="match status" value="1"/>
</dbReference>
<sequence length="217" mass="24140">MRAVTFTLGQPSGSHISSRMFGPDSEFERDRIHHLNILADETVVLLGRLRGDMDDAARLLSENADVLGHSISSEQGGSALVYVHAHPPPELKEFLKLPRTHEVFFDFPIGSTQDGRLRVVLIGETNQVIQEALADLPPTLDVSIERIGPYLEAGTPLPVQLTDRQREVLNVALDLGYYDVPRQTTHRDIADRLELSAGTVGEHLQKIESRVFEAFRS</sequence>
<evidence type="ECO:0000259" key="4">
    <source>
        <dbReference type="Pfam" id="PF24278"/>
    </source>
</evidence>
<feature type="domain" description="HVO-0513-like N-terminal" evidence="4">
    <location>
        <begin position="16"/>
        <end position="150"/>
    </location>
</feature>
<evidence type="ECO:0000313" key="5">
    <source>
        <dbReference type="EMBL" id="KOX97648.1"/>
    </source>
</evidence>
<dbReference type="GO" id="GO:0003677">
    <property type="term" value="F:DNA binding"/>
    <property type="evidence" value="ECO:0007669"/>
    <property type="project" value="UniProtKB-KW"/>
</dbReference>
<dbReference type="InterPro" id="IPR036388">
    <property type="entry name" value="WH-like_DNA-bd_sf"/>
</dbReference>
<proteinExistence type="predicted"/>
<dbReference type="SUPFAM" id="SSF46894">
    <property type="entry name" value="C-terminal effector domain of the bipartite response regulators"/>
    <property type="match status" value="1"/>
</dbReference>
<keyword evidence="2" id="KW-0804">Transcription</keyword>
<dbReference type="InterPro" id="IPR056493">
    <property type="entry name" value="HVO_0513_N"/>
</dbReference>
<reference evidence="5 6" key="1">
    <citation type="submission" date="2015-08" db="EMBL/GenBank/DDBJ databases">
        <title>Genomes of Isolates from Cabo Rojo, PR.</title>
        <authorList>
            <person name="Sanchez-Nieves R.L."/>
            <person name="Montalvo-Rodriguez R."/>
        </authorList>
    </citation>
    <scope>NUCLEOTIDE SEQUENCE [LARGE SCALE GENOMIC DNA]</scope>
    <source>
        <strain evidence="5 6">5</strain>
    </source>
</reference>
<evidence type="ECO:0000256" key="2">
    <source>
        <dbReference type="ARBA" id="ARBA00023163"/>
    </source>
</evidence>
<dbReference type="Pfam" id="PF04967">
    <property type="entry name" value="HTH_10"/>
    <property type="match status" value="1"/>
</dbReference>
<keyword evidence="6" id="KW-1185">Reference proteome</keyword>
<dbReference type="AlphaFoldDB" id="A0A0M9ASY0"/>
<dbReference type="PATRIC" id="fig|1705389.3.peg.618"/>
<dbReference type="STRING" id="1765655.AMR74_01735"/>
<dbReference type="InterPro" id="IPR007050">
    <property type="entry name" value="HTH_bacterioopsin"/>
</dbReference>
<organism evidence="5 6">
    <name type="scientific">Halorubrum tropicale</name>
    <dbReference type="NCBI Taxonomy" id="1765655"/>
    <lineage>
        <taxon>Archaea</taxon>
        <taxon>Methanobacteriati</taxon>
        <taxon>Methanobacteriota</taxon>
        <taxon>Stenosarchaea group</taxon>
        <taxon>Halobacteria</taxon>
        <taxon>Halobacteriales</taxon>
        <taxon>Haloferacaceae</taxon>
        <taxon>Halorubrum</taxon>
    </lineage>
</organism>
<dbReference type="Proteomes" id="UP000037747">
    <property type="component" value="Unassembled WGS sequence"/>
</dbReference>
<gene>
    <name evidence="5" type="ORF">AMR74_01735</name>
</gene>
<dbReference type="Pfam" id="PF24278">
    <property type="entry name" value="HVO_0513_N"/>
    <property type="match status" value="1"/>
</dbReference>
<feature type="domain" description="HTH bat-type" evidence="3">
    <location>
        <begin position="161"/>
        <end position="213"/>
    </location>
</feature>
<evidence type="ECO:0000256" key="1">
    <source>
        <dbReference type="ARBA" id="ARBA00023015"/>
    </source>
</evidence>
<evidence type="ECO:0000259" key="3">
    <source>
        <dbReference type="Pfam" id="PF04967"/>
    </source>
</evidence>
<dbReference type="InterPro" id="IPR016032">
    <property type="entry name" value="Sig_transdc_resp-reg_C-effctor"/>
</dbReference>
<dbReference type="GO" id="GO:0006355">
    <property type="term" value="P:regulation of DNA-templated transcription"/>
    <property type="evidence" value="ECO:0007669"/>
    <property type="project" value="InterPro"/>
</dbReference>
<dbReference type="Gene3D" id="1.10.10.10">
    <property type="entry name" value="Winged helix-like DNA-binding domain superfamily/Winged helix DNA-binding domain"/>
    <property type="match status" value="1"/>
</dbReference>